<comment type="caution">
    <text evidence="1">The sequence shown here is derived from an EMBL/GenBank/DDBJ whole genome shotgun (WGS) entry which is preliminary data.</text>
</comment>
<protein>
    <submittedName>
        <fullName evidence="1">Uncharacterized protein</fullName>
    </submittedName>
</protein>
<dbReference type="EMBL" id="LAZR01005785">
    <property type="protein sequence ID" value="KKM97134.1"/>
    <property type="molecule type" value="Genomic_DNA"/>
</dbReference>
<accession>A0A0F9LPT2</accession>
<reference evidence="1" key="1">
    <citation type="journal article" date="2015" name="Nature">
        <title>Complex archaea that bridge the gap between prokaryotes and eukaryotes.</title>
        <authorList>
            <person name="Spang A."/>
            <person name="Saw J.H."/>
            <person name="Jorgensen S.L."/>
            <person name="Zaremba-Niedzwiedzka K."/>
            <person name="Martijn J."/>
            <person name="Lind A.E."/>
            <person name="van Eijk R."/>
            <person name="Schleper C."/>
            <person name="Guy L."/>
            <person name="Ettema T.J."/>
        </authorList>
    </citation>
    <scope>NUCLEOTIDE SEQUENCE</scope>
</reference>
<gene>
    <name evidence="1" type="ORF">LCGC14_1171030</name>
</gene>
<organism evidence="1">
    <name type="scientific">marine sediment metagenome</name>
    <dbReference type="NCBI Taxonomy" id="412755"/>
    <lineage>
        <taxon>unclassified sequences</taxon>
        <taxon>metagenomes</taxon>
        <taxon>ecological metagenomes</taxon>
    </lineage>
</organism>
<proteinExistence type="predicted"/>
<name>A0A0F9LPT2_9ZZZZ</name>
<evidence type="ECO:0000313" key="1">
    <source>
        <dbReference type="EMBL" id="KKM97134.1"/>
    </source>
</evidence>
<sequence length="61" mass="7006">MMIKMNTTHQLFNPAKAEEVAAEMQAGDDEGWTYRVKHAPTSTGYSFIEIYDENGEFVEKF</sequence>
<dbReference type="AlphaFoldDB" id="A0A0F9LPT2"/>